<evidence type="ECO:0000256" key="2">
    <source>
        <dbReference type="ARBA" id="ARBA00006360"/>
    </source>
</evidence>
<keyword evidence="7" id="KW-0067">ATP-binding</keyword>
<feature type="region of interest" description="Disordered" evidence="11">
    <location>
        <begin position="1381"/>
        <end position="1416"/>
    </location>
</feature>
<keyword evidence="6" id="KW-0862">Zinc</keyword>
<dbReference type="InterPro" id="IPR012763">
    <property type="entry name" value="DNA_pol_III_sug/sutau_N"/>
</dbReference>
<dbReference type="Pfam" id="PF16589">
    <property type="entry name" value="BRCT_2"/>
    <property type="match status" value="1"/>
</dbReference>
<dbReference type="Gene3D" id="1.10.8.60">
    <property type="match status" value="1"/>
</dbReference>
<feature type="region of interest" description="Disordered" evidence="11">
    <location>
        <begin position="1826"/>
        <end position="1849"/>
    </location>
</feature>
<dbReference type="CDD" id="cd17744">
    <property type="entry name" value="BRCT_MDC1_rpt1"/>
    <property type="match status" value="1"/>
</dbReference>
<dbReference type="InterPro" id="IPR045085">
    <property type="entry name" value="HLD_clamp_pol_III_gamma_tau"/>
</dbReference>
<dbReference type="GO" id="GO:0006260">
    <property type="term" value="P:DNA replication"/>
    <property type="evidence" value="ECO:0007669"/>
    <property type="project" value="InterPro"/>
</dbReference>
<feature type="compositionally biased region" description="Low complexity" evidence="11">
    <location>
        <begin position="2075"/>
        <end position="2089"/>
    </location>
</feature>
<feature type="compositionally biased region" description="Polar residues" evidence="11">
    <location>
        <begin position="1381"/>
        <end position="1395"/>
    </location>
</feature>
<keyword evidence="8 10" id="KW-0175">Coiled coil</keyword>
<dbReference type="FunFam" id="3.40.50.300:FF:000014">
    <property type="entry name" value="DNA polymerase III subunit gamma/tau"/>
    <property type="match status" value="1"/>
</dbReference>
<dbReference type="EMBL" id="JAJJMB010010308">
    <property type="protein sequence ID" value="KAI3909898.1"/>
    <property type="molecule type" value="Genomic_DNA"/>
</dbReference>
<feature type="region of interest" description="Disordered" evidence="11">
    <location>
        <begin position="24"/>
        <end position="49"/>
    </location>
</feature>
<evidence type="ECO:0000259" key="12">
    <source>
        <dbReference type="PROSITE" id="PS50172"/>
    </source>
</evidence>
<evidence type="ECO:0000313" key="14">
    <source>
        <dbReference type="Proteomes" id="UP001202328"/>
    </source>
</evidence>
<evidence type="ECO:0000256" key="1">
    <source>
        <dbReference type="ARBA" id="ARBA00004123"/>
    </source>
</evidence>
<feature type="region of interest" description="Disordered" evidence="11">
    <location>
        <begin position="973"/>
        <end position="1020"/>
    </location>
</feature>
<feature type="region of interest" description="Disordered" evidence="11">
    <location>
        <begin position="2000"/>
        <end position="2035"/>
    </location>
</feature>
<dbReference type="InterPro" id="IPR054506">
    <property type="entry name" value="DnaA_N-like_STI"/>
</dbReference>
<dbReference type="GO" id="GO:0046872">
    <property type="term" value="F:metal ion binding"/>
    <property type="evidence" value="ECO:0007669"/>
    <property type="project" value="UniProtKB-KW"/>
</dbReference>
<feature type="compositionally biased region" description="Polar residues" evidence="11">
    <location>
        <begin position="1898"/>
        <end position="1907"/>
    </location>
</feature>
<dbReference type="GO" id="GO:0009360">
    <property type="term" value="C:DNA polymerase III complex"/>
    <property type="evidence" value="ECO:0007669"/>
    <property type="project" value="InterPro"/>
</dbReference>
<dbReference type="GO" id="GO:0003887">
    <property type="term" value="F:DNA-directed DNA polymerase activity"/>
    <property type="evidence" value="ECO:0007669"/>
    <property type="project" value="InterPro"/>
</dbReference>
<name>A0AAD4XGB5_9MAGN</name>
<evidence type="ECO:0000256" key="7">
    <source>
        <dbReference type="ARBA" id="ARBA00022840"/>
    </source>
</evidence>
<dbReference type="FunFam" id="1.10.8.60:FF:000013">
    <property type="entry name" value="DNA polymerase III subunit gamma/tau"/>
    <property type="match status" value="1"/>
</dbReference>
<accession>A0AAD4XGB5</accession>
<dbReference type="InterPro" id="IPR027417">
    <property type="entry name" value="P-loop_NTPase"/>
</dbReference>
<evidence type="ECO:0000256" key="5">
    <source>
        <dbReference type="ARBA" id="ARBA00022763"/>
    </source>
</evidence>
<dbReference type="InterPro" id="IPR036420">
    <property type="entry name" value="BRCT_dom_sf"/>
</dbReference>
<dbReference type="GO" id="GO:0006974">
    <property type="term" value="P:DNA damage response"/>
    <property type="evidence" value="ECO:0007669"/>
    <property type="project" value="UniProtKB-KW"/>
</dbReference>
<dbReference type="CDD" id="cd18137">
    <property type="entry name" value="HLD_clamp_pol_III_gamma_tau"/>
    <property type="match status" value="1"/>
</dbReference>
<feature type="region of interest" description="Disordered" evidence="11">
    <location>
        <begin position="786"/>
        <end position="850"/>
    </location>
</feature>
<feature type="compositionally biased region" description="Polar residues" evidence="11">
    <location>
        <begin position="222"/>
        <end position="240"/>
    </location>
</feature>
<dbReference type="InterPro" id="IPR008921">
    <property type="entry name" value="DNA_pol3_clamp-load_cplx_C"/>
</dbReference>
<feature type="region of interest" description="Disordered" evidence="11">
    <location>
        <begin position="260"/>
        <end position="284"/>
    </location>
</feature>
<keyword evidence="14" id="KW-1185">Reference proteome</keyword>
<dbReference type="Pfam" id="PF16770">
    <property type="entry name" value="RTT107_BRCT_5"/>
    <property type="match status" value="1"/>
</dbReference>
<keyword evidence="9" id="KW-0539">Nucleus</keyword>
<feature type="compositionally biased region" description="Polar residues" evidence="11">
    <location>
        <begin position="1002"/>
        <end position="1014"/>
    </location>
</feature>
<dbReference type="SUPFAM" id="SSF52540">
    <property type="entry name" value="P-loop containing nucleoside triphosphate hydrolases"/>
    <property type="match status" value="1"/>
</dbReference>
<reference evidence="13" key="1">
    <citation type="submission" date="2022-04" db="EMBL/GenBank/DDBJ databases">
        <title>A functionally conserved STORR gene fusion in Papaver species that diverged 16.8 million years ago.</title>
        <authorList>
            <person name="Catania T."/>
        </authorList>
    </citation>
    <scope>NUCLEOTIDE SEQUENCE</scope>
    <source>
        <strain evidence="13">S-188037</strain>
    </source>
</reference>
<dbReference type="PANTHER" id="PTHR23196:SF1">
    <property type="entry name" value="PAX-INTERACTING PROTEIN 1"/>
    <property type="match status" value="1"/>
</dbReference>
<feature type="compositionally biased region" description="Polar residues" evidence="11">
    <location>
        <begin position="32"/>
        <end position="49"/>
    </location>
</feature>
<feature type="region of interest" description="Disordered" evidence="11">
    <location>
        <begin position="1313"/>
        <end position="1335"/>
    </location>
</feature>
<sequence length="2690" mass="295787">MSVAHVDPRELHWKKELTGLRKAARHLRDPETTSSLRSPLNSRPVTASPSWNYGLHGTRSNRMGAHHALGYTDLETCLPTRSETNEKKVFLYNWGTQSGKSSDLGVKLDVEKYEVGSVEDGIKDSLGNAQKEDYRSDLYTADPVMAFKAREANLEKPVRRTGKKLKKGSVISKRGSLRNSTASNLLDLPSISLGAVTSVQQSNNVEYCNSEDSRSRDMTPKTGYTSRSTSSMPTRGENWSRTSKLLKSIWRDDSSYPYTPASTNSYNKYRNQNPSNVGSWDGNTTSVDGDEIDHLNLSSRQGCGISCYRSKRKTKHGRYGSCYSPSFSDTLRRKGSSILCGTRTLQKKRRSSVSNKRRLVMPFLTNSSDGRGGSSLDSGRSDDDELSTNFGELDMEGLSRLDGRRWSSCRSQEGLEIVPLSTGAQEGTSDRVRSLSQKYRPRFFDEIIGQNIVVHSLTNAISRGRIAPVYLFQGPRGTGKTSVARILAAALSCDSTEENKPCGFCKECTDFISGKTMDLREVDATNDKGIDRVRYLLKSLSTAPTSSFSRYHVFIINDCHLLPSKTWSAFMKFLEEPLPRVVIIFITTDIDNLPHTVSSRCQKYLFNKIKDSDIITRLKKVAAEENLEIETDALDLIAMSAEGSLRDGETMLDQLSLLGKRITASLVNELVGVVSDEKLLDLLELAMSSDTAETVKRTRELMDSGVDPMALTSQLAGLIMDIIAGTYHLVNSKCSSSFFAGRSLTDAELERLKQALKLLSEAERQLRVSSERSTWFTAALLQLGSVTSSNPTNSGSSRKQSSRATDDEPSGSSREISAHKKRSDAQRRRKSTSTASSRGPLDGNVDSHGEPLLMVDTVHSATKSQSVEEGASNATLAENRVCRYIRPEKLDEIWEMCIDRCHSNTLRQLLRSHARLVSIAEVEGALVAFIGFKDGDIKSRAERFQRSITNSIEIVMKHNVEVRMGLMVQREASIDRAESPASSSQREMAASDTERELRRDSNNSPSGRSESELNYEQVRAPKERYYSEGEKNEEIPLQRIQAIIDEQRLESAWLQTAEKGTPGSLSRLKAERNQIMPQDGVYRPNQMASIISTELSSQKWENELTHELKSLNVNGGRGHHDQTGKRVENYSMSPSLLHNKSLAGNENQGYESGTAPTCNGLLCWKKTKPYNKGKVKQGTPVRSHKRFRSIFSDCDMGSDGDDEKDLIKENENAADDFDTQRFDSESSLELSDFNGLEFQSTEPFNDTSTAPVECDTQVWVDDETQEVVEDCNDYDENGIMTQLVVDDTEVQNYSEGDDRELSDRTDILTEAGQSDCESERGVGLGDDGVQGQEDVANNSNDSVIERRNSGQNVSIAIPLSDGTKEPDCGLVPSVDGTNANRASILNGSESTSSVASDEDGEMAVMDEPSSSEGKRLDVDRDYEGENMKLLKDEIRNRDAVRKLFADETPYKNSGATNHSDSTYGGRDYSHLDDGHSHLDDGHKLTDLSYLNSQEPGELSQANALDVVDKFLLINNVDCSQEDKVYLEKMVKEKSPVVPSAKGPRILAHRSNTKSPVGGAGTLDWDSSREDEGGGEFFSRNKDVLFPSCGRGRKSFTQPRIPRSLKSGQRKSVYDKEQDLNLRQKIMGTVHSDSRILLQKLRADDKKIPQIKARKNLFQEFDEQMNLDSAVQQLEETNIVKDSRGMHDVGIDTQRAAEAMEALVGGFPNSHATADAIQVLPNSGDVVGITSYQEHASTQKRLSSSDIEGFFKQSKRTKTHDTKLGTEILTSSRMGSKTLGEDLRHDLAAIPKRKRGGPISIETPTTGISVPISSRFRSKRTKLEAFSGSSAIMPKQKRGRPKSGVSSSTGNAAALCETSSRRLPKVVAQGKAVGVVDKSNSNEVDKHTNSSLSGMSSSTTRQLLNKNPSPVARRTRQCRTIDALTKPENLPGGSGEKKHDDMPVANAIETEKAFSKMGTYTLEPSVCKGRCSESGRNLIDDVIKDKPTLHEPLGLDFSHERSADTCSEVNPESKHRGREKNVSMSGHLKESGNLGSSSTVVDGVLVVNGPIRRSSRLRNDIRSSAVELDMNRKTQSSISVHPSSSSVKNSKGNLVEQVVEPLCAYAAVNGSLSVNDKATLKDDGKATASKKFEKDVSMEGYLKESGNLGSSSTVVGGALEVNGPIRRSSRLRNDIRSAAVELDMNRKTQSSIYVHSSSSSVKNSKGNLVEQVVEPLCAYTAVNGSLSVNDKAILKGDGKATASKKFEKDVSMEGHLKESGNLGSSSTVVDRVLEVNGPITRSGRLRNHIRSTVVDLDLKRKTQASVSGHPSSSSVKNSKGNLIEQVVEPLCAYAAVNGSLSVNDKAFLKDDGKDAASKKFEKKGDASPVSTPKDVAGENAGLSTPKVIPHGLLCITPDNCTTPANVSTPLNEASPICFGNGYQKLSCKRSLSKPSLARELNDLYMDAVHTPSSKDLRKRRDIGSIHVLFSRHLGDDIIKQQKKILARLGASVASSSLEATHFVADKFVRTRNMLETIALGKPVVTPLWLKSCGQVSCFTDERNYILRDLKKEKEIGFSMPISLTRAGQSPLLKGRRVFVTANVKPSQELVASLVKAVHGQAVERLGRSAMKDDKVLDDLLVFSCEEDYEICVPLLEKGVAIYSSELLLNGIVMQKLEYERHRLFNDNIKRTRSSIWIRKGGEKFLPVTKSK</sequence>
<keyword evidence="5" id="KW-0227">DNA damage</keyword>
<comment type="subcellular location">
    <subcellularLocation>
        <location evidence="1">Nucleus</location>
    </subcellularLocation>
</comment>
<dbReference type="Gene3D" id="3.40.50.10190">
    <property type="entry name" value="BRCT domain"/>
    <property type="match status" value="2"/>
</dbReference>
<feature type="region of interest" description="Disordered" evidence="11">
    <location>
        <begin position="1548"/>
        <end position="1575"/>
    </location>
</feature>
<dbReference type="Pfam" id="PF12169">
    <property type="entry name" value="DNA_pol3_gamma3"/>
    <property type="match status" value="1"/>
</dbReference>
<evidence type="ECO:0000256" key="4">
    <source>
        <dbReference type="ARBA" id="ARBA00022741"/>
    </source>
</evidence>
<evidence type="ECO:0000313" key="13">
    <source>
        <dbReference type="EMBL" id="KAI3909898.1"/>
    </source>
</evidence>
<feature type="compositionally biased region" description="Basic residues" evidence="11">
    <location>
        <begin position="348"/>
        <end position="359"/>
    </location>
</feature>
<dbReference type="SUPFAM" id="SSF48019">
    <property type="entry name" value="post-AAA+ oligomerization domain-like"/>
    <property type="match status" value="1"/>
</dbReference>
<dbReference type="GO" id="GO:0005524">
    <property type="term" value="F:ATP binding"/>
    <property type="evidence" value="ECO:0007669"/>
    <property type="project" value="UniProtKB-KW"/>
</dbReference>
<dbReference type="SMART" id="SM00292">
    <property type="entry name" value="BRCT"/>
    <property type="match status" value="1"/>
</dbReference>
<evidence type="ECO:0000256" key="11">
    <source>
        <dbReference type="SAM" id="MobiDB-lite"/>
    </source>
</evidence>
<dbReference type="NCBIfam" id="TIGR02397">
    <property type="entry name" value="dnaX_nterm"/>
    <property type="match status" value="1"/>
</dbReference>
<comment type="similarity">
    <text evidence="2">Belongs to the DnaX/STICHEL family.</text>
</comment>
<dbReference type="InterPro" id="IPR051579">
    <property type="entry name" value="DDR_Transcriptional_Reg"/>
</dbReference>
<feature type="domain" description="BRCT" evidence="12">
    <location>
        <begin position="2481"/>
        <end position="2545"/>
    </location>
</feature>
<evidence type="ECO:0000256" key="9">
    <source>
        <dbReference type="ARBA" id="ARBA00023242"/>
    </source>
</evidence>
<dbReference type="Proteomes" id="UP001202328">
    <property type="component" value="Unassembled WGS sequence"/>
</dbReference>
<protein>
    <recommendedName>
        <fullName evidence="12">BRCT domain-containing protein</fullName>
    </recommendedName>
</protein>
<dbReference type="InterPro" id="IPR001357">
    <property type="entry name" value="BRCT_dom"/>
</dbReference>
<dbReference type="CDD" id="cd18432">
    <property type="entry name" value="BRCT_PAXIP1_rpt6_like"/>
    <property type="match status" value="1"/>
</dbReference>
<evidence type="ECO:0000256" key="3">
    <source>
        <dbReference type="ARBA" id="ARBA00022723"/>
    </source>
</evidence>
<dbReference type="GO" id="GO:0005634">
    <property type="term" value="C:nucleus"/>
    <property type="evidence" value="ECO:0007669"/>
    <property type="project" value="UniProtKB-SubCell"/>
</dbReference>
<organism evidence="13 14">
    <name type="scientific">Papaver atlanticum</name>
    <dbReference type="NCBI Taxonomy" id="357466"/>
    <lineage>
        <taxon>Eukaryota</taxon>
        <taxon>Viridiplantae</taxon>
        <taxon>Streptophyta</taxon>
        <taxon>Embryophyta</taxon>
        <taxon>Tracheophyta</taxon>
        <taxon>Spermatophyta</taxon>
        <taxon>Magnoliopsida</taxon>
        <taxon>Ranunculales</taxon>
        <taxon>Papaveraceae</taxon>
        <taxon>Papaveroideae</taxon>
        <taxon>Papaver</taxon>
    </lineage>
</organism>
<evidence type="ECO:0000256" key="6">
    <source>
        <dbReference type="ARBA" id="ARBA00022833"/>
    </source>
</evidence>
<dbReference type="GO" id="GO:0003677">
    <property type="term" value="F:DNA binding"/>
    <property type="evidence" value="ECO:0007669"/>
    <property type="project" value="InterPro"/>
</dbReference>
<dbReference type="SUPFAM" id="SSF52113">
    <property type="entry name" value="BRCT domain"/>
    <property type="match status" value="1"/>
</dbReference>
<feature type="compositionally biased region" description="Basic residues" evidence="11">
    <location>
        <begin position="819"/>
        <end position="831"/>
    </location>
</feature>
<comment type="caution">
    <text evidence="13">The sequence shown here is derived from an EMBL/GenBank/DDBJ whole genome shotgun (WGS) entry which is preliminary data.</text>
</comment>
<keyword evidence="4" id="KW-0547">Nucleotide-binding</keyword>
<dbReference type="PROSITE" id="PS50172">
    <property type="entry name" value="BRCT"/>
    <property type="match status" value="1"/>
</dbReference>
<feature type="coiled-coil region" evidence="10">
    <location>
        <begin position="742"/>
        <end position="772"/>
    </location>
</feature>
<feature type="region of interest" description="Disordered" evidence="11">
    <location>
        <begin position="348"/>
        <end position="389"/>
    </location>
</feature>
<feature type="region of interest" description="Disordered" evidence="11">
    <location>
        <begin position="1877"/>
        <end position="1913"/>
    </location>
</feature>
<evidence type="ECO:0000256" key="8">
    <source>
        <dbReference type="ARBA" id="ARBA00023054"/>
    </source>
</evidence>
<evidence type="ECO:0000256" key="10">
    <source>
        <dbReference type="SAM" id="Coils"/>
    </source>
</evidence>
<dbReference type="Gene3D" id="3.40.50.300">
    <property type="entry name" value="P-loop containing nucleotide triphosphate hydrolases"/>
    <property type="match status" value="1"/>
</dbReference>
<dbReference type="Pfam" id="PF22608">
    <property type="entry name" value="DNAX_ATPase_lid"/>
    <property type="match status" value="1"/>
</dbReference>
<dbReference type="InterPro" id="IPR022754">
    <property type="entry name" value="DNA_pol_III_gamma-3"/>
</dbReference>
<feature type="region of interest" description="Disordered" evidence="11">
    <location>
        <begin position="2358"/>
        <end position="2380"/>
    </location>
</feature>
<dbReference type="Pfam" id="PF23007">
    <property type="entry name" value="DnaA_N-like_STI"/>
    <property type="match status" value="1"/>
</dbReference>
<feature type="compositionally biased region" description="Basic and acidic residues" evidence="11">
    <location>
        <begin position="992"/>
        <end position="1001"/>
    </location>
</feature>
<proteinExistence type="inferred from homology"/>
<dbReference type="PANTHER" id="PTHR23196">
    <property type="entry name" value="PAX TRANSCRIPTION ACTIVATION DOMAIN INTERACTING PROTEIN"/>
    <property type="match status" value="1"/>
</dbReference>
<feature type="region of interest" description="Disordered" evidence="11">
    <location>
        <begin position="2071"/>
        <end position="2090"/>
    </location>
</feature>
<dbReference type="Pfam" id="PF13177">
    <property type="entry name" value="DNA_pol3_delta2"/>
    <property type="match status" value="1"/>
</dbReference>
<feature type="region of interest" description="Disordered" evidence="11">
    <location>
        <begin position="207"/>
        <end position="240"/>
    </location>
</feature>
<keyword evidence="3" id="KW-0479">Metal-binding</keyword>
<dbReference type="CDD" id="cd00009">
    <property type="entry name" value="AAA"/>
    <property type="match status" value="1"/>
</dbReference>
<feature type="compositionally biased region" description="Polar residues" evidence="11">
    <location>
        <begin position="786"/>
        <end position="803"/>
    </location>
</feature>
<gene>
    <name evidence="13" type="ORF">MKW98_012952</name>
</gene>